<dbReference type="Pfam" id="PF11611">
    <property type="entry name" value="DUF4352"/>
    <property type="match status" value="1"/>
</dbReference>
<gene>
    <name evidence="3" type="ordered locus">Arcpr_1383</name>
</gene>
<dbReference type="PaxDb" id="572546-Arcpr_1383"/>
<evidence type="ECO:0000259" key="2">
    <source>
        <dbReference type="Pfam" id="PF11611"/>
    </source>
</evidence>
<keyword evidence="1" id="KW-0732">Signal</keyword>
<evidence type="ECO:0000313" key="4">
    <source>
        <dbReference type="Proteomes" id="UP000001901"/>
    </source>
</evidence>
<organism evidence="3 4">
    <name type="scientific">Archaeoglobus profundus (strain DSM 5631 / JCM 9629 / NBRC 100127 / Av18)</name>
    <dbReference type="NCBI Taxonomy" id="572546"/>
    <lineage>
        <taxon>Archaea</taxon>
        <taxon>Methanobacteriati</taxon>
        <taxon>Methanobacteriota</taxon>
        <taxon>Archaeoglobi</taxon>
        <taxon>Archaeoglobales</taxon>
        <taxon>Archaeoglobaceae</taxon>
        <taxon>Archaeoglobus</taxon>
    </lineage>
</organism>
<accession>D2RE88</accession>
<dbReference type="AlphaFoldDB" id="D2RE88"/>
<dbReference type="EMBL" id="CP001857">
    <property type="protein sequence ID" value="ADB58432.1"/>
    <property type="molecule type" value="Genomic_DNA"/>
</dbReference>
<dbReference type="eggNOG" id="arCOG07632">
    <property type="taxonomic scope" value="Archaea"/>
</dbReference>
<name>D2RE88_ARCPA</name>
<dbReference type="OrthoDB" id="380730at2157"/>
<dbReference type="GeneID" id="8740070"/>
<evidence type="ECO:0000313" key="3">
    <source>
        <dbReference type="EMBL" id="ADB58432.1"/>
    </source>
</evidence>
<dbReference type="KEGG" id="apo:Arcpr_1383"/>
<reference evidence="3 4" key="1">
    <citation type="journal article" date="2010" name="Stand. Genomic Sci.">
        <title>Complete genome sequence of Archaeoglobus profundus type strain (AV18).</title>
        <authorList>
            <person name="von Jan M."/>
            <person name="Lapidus A."/>
            <person name="Del Rio T.G."/>
            <person name="Copeland A."/>
            <person name="Tice H."/>
            <person name="Cheng J.F."/>
            <person name="Lucas S."/>
            <person name="Chen F."/>
            <person name="Nolan M."/>
            <person name="Goodwin L."/>
            <person name="Han C."/>
            <person name="Pitluck S."/>
            <person name="Liolios K."/>
            <person name="Ivanova N."/>
            <person name="Mavromatis K."/>
            <person name="Ovchinnikova G."/>
            <person name="Chertkov O."/>
            <person name="Pati A."/>
            <person name="Chen A."/>
            <person name="Palaniappan K."/>
            <person name="Land M."/>
            <person name="Hauser L."/>
            <person name="Chang Y.J."/>
            <person name="Jeffries C.D."/>
            <person name="Saunders E."/>
            <person name="Brettin T."/>
            <person name="Detter J.C."/>
            <person name="Chain P."/>
            <person name="Eichinger K."/>
            <person name="Huber H."/>
            <person name="Spring S."/>
            <person name="Rohde M."/>
            <person name="Goker M."/>
            <person name="Wirth R."/>
            <person name="Woyke T."/>
            <person name="Bristow J."/>
            <person name="Eisen J.A."/>
            <person name="Markowitz V."/>
            <person name="Hugenholtz P."/>
            <person name="Kyrpides N.C."/>
            <person name="Klenk H.P."/>
        </authorList>
    </citation>
    <scope>NUCLEOTIDE SEQUENCE [LARGE SCALE GENOMIC DNA]</scope>
    <source>
        <strain evidence="4">DSM 5631 / JCM 9629 / NBRC 100127 / Av18</strain>
    </source>
</reference>
<sequence>MRRIVIILALIMCGCVGKIDVPNIPNLSIANISDFNISNLNELANLTGINIGGNEGYSNAEIVLNVGESAEYEGVNVTVVNVKFSKDLKEFREFNPIDRYYGVASEGAKFMVVYVRIANNGNKTIYPTAHDFIVVDSHKNVYSYSVLTHSFQNALDLKELKKGEKVEGVIVFTVPENETKFKIAYCFESLADFRSFFNLFRNKWAVWVVG</sequence>
<feature type="domain" description="DUF4352" evidence="2">
    <location>
        <begin position="65"/>
        <end position="185"/>
    </location>
</feature>
<proteinExistence type="predicted"/>
<dbReference type="InterPro" id="IPR029050">
    <property type="entry name" value="Immunoprotect_excell_Ig-like"/>
</dbReference>
<protein>
    <recommendedName>
        <fullName evidence="2">DUF4352 domain-containing protein</fullName>
    </recommendedName>
</protein>
<dbReference type="InterPro" id="IPR029051">
    <property type="entry name" value="DUF4352"/>
</dbReference>
<dbReference type="PROSITE" id="PS51257">
    <property type="entry name" value="PROKAR_LIPOPROTEIN"/>
    <property type="match status" value="1"/>
</dbReference>
<dbReference type="RefSeq" id="WP_012940768.1">
    <property type="nucleotide sequence ID" value="NC_013741.1"/>
</dbReference>
<dbReference type="HOGENOM" id="CLU_1307762_0_0_2"/>
<dbReference type="STRING" id="572546.Arcpr_1383"/>
<dbReference type="Proteomes" id="UP000001901">
    <property type="component" value="Chromosome"/>
</dbReference>
<evidence type="ECO:0000256" key="1">
    <source>
        <dbReference type="ARBA" id="ARBA00022729"/>
    </source>
</evidence>
<keyword evidence="4" id="KW-1185">Reference proteome</keyword>
<dbReference type="Gene3D" id="2.60.40.1240">
    <property type="match status" value="1"/>
</dbReference>